<organism evidence="3 4">
    <name type="scientific">Streptacidiphilus jiangxiensis</name>
    <dbReference type="NCBI Taxonomy" id="235985"/>
    <lineage>
        <taxon>Bacteria</taxon>
        <taxon>Bacillati</taxon>
        <taxon>Actinomycetota</taxon>
        <taxon>Actinomycetes</taxon>
        <taxon>Kitasatosporales</taxon>
        <taxon>Streptomycetaceae</taxon>
        <taxon>Streptacidiphilus</taxon>
    </lineage>
</organism>
<dbReference type="eggNOG" id="ENOG5032UXY">
    <property type="taxonomic scope" value="Bacteria"/>
</dbReference>
<keyword evidence="1" id="KW-0812">Transmembrane</keyword>
<dbReference type="RefSeq" id="WP_236656092.1">
    <property type="nucleotide sequence ID" value="NZ_BBPN01000019.1"/>
</dbReference>
<evidence type="ECO:0000313" key="3">
    <source>
        <dbReference type="EMBL" id="SEL93423.1"/>
    </source>
</evidence>
<keyword evidence="4" id="KW-1185">Reference proteome</keyword>
<dbReference type="AlphaFoldDB" id="A0A1H7U8U3"/>
<sequence>MQQATTTTPLTGLAMKRRGSVAVWLGLPIITLGIYPLVWYFKIHKELKNFDQRLELSPGGSLCVLLFLGWTCVAPLVSYYNTGKAVAAAQRAAGIPVTCSPAASCWLALVFGLNVWYIQKELNLVVDAYQGAAEGTQVTLAA</sequence>
<feature type="domain" description="DUF4234" evidence="2">
    <location>
        <begin position="20"/>
        <end position="87"/>
    </location>
</feature>
<feature type="transmembrane region" description="Helical" evidence="1">
    <location>
        <begin position="21"/>
        <end position="39"/>
    </location>
</feature>
<evidence type="ECO:0000256" key="1">
    <source>
        <dbReference type="SAM" id="Phobius"/>
    </source>
</evidence>
<gene>
    <name evidence="3" type="ORF">SAMN05414137_115145</name>
</gene>
<name>A0A1H7U8U3_STRJI</name>
<keyword evidence="1" id="KW-0472">Membrane</keyword>
<dbReference type="InterPro" id="IPR025328">
    <property type="entry name" value="DUF4234"/>
</dbReference>
<feature type="transmembrane region" description="Helical" evidence="1">
    <location>
        <begin position="92"/>
        <end position="118"/>
    </location>
</feature>
<feature type="transmembrane region" description="Helical" evidence="1">
    <location>
        <begin position="59"/>
        <end position="80"/>
    </location>
</feature>
<evidence type="ECO:0000259" key="2">
    <source>
        <dbReference type="Pfam" id="PF14018"/>
    </source>
</evidence>
<dbReference type="EMBL" id="FOAZ01000015">
    <property type="protein sequence ID" value="SEL93423.1"/>
    <property type="molecule type" value="Genomic_DNA"/>
</dbReference>
<proteinExistence type="predicted"/>
<dbReference type="Proteomes" id="UP000183015">
    <property type="component" value="Unassembled WGS sequence"/>
</dbReference>
<dbReference type="Pfam" id="PF14018">
    <property type="entry name" value="DUF4234"/>
    <property type="match status" value="1"/>
</dbReference>
<dbReference type="STRING" id="235985.SAMN05414137_115145"/>
<evidence type="ECO:0000313" key="4">
    <source>
        <dbReference type="Proteomes" id="UP000183015"/>
    </source>
</evidence>
<protein>
    <recommendedName>
        <fullName evidence="2">DUF4234 domain-containing protein</fullName>
    </recommendedName>
</protein>
<accession>A0A1H7U8U3</accession>
<keyword evidence="1" id="KW-1133">Transmembrane helix</keyword>
<reference evidence="4" key="1">
    <citation type="submission" date="2016-10" db="EMBL/GenBank/DDBJ databases">
        <authorList>
            <person name="Varghese N."/>
        </authorList>
    </citation>
    <scope>NUCLEOTIDE SEQUENCE [LARGE SCALE GENOMIC DNA]</scope>
    <source>
        <strain evidence="4">DSM 45096 / BCRC 16803 / CGMCC 4.1857 / CIP 109030 / JCM 12277 / KCTC 19219 / NBRC 100920 / 33214</strain>
    </source>
</reference>